<dbReference type="AlphaFoldDB" id="C9RPZ2"/>
<dbReference type="STRING" id="59374.FSU_1519"/>
<gene>
    <name evidence="1" type="ordered locus">Fisuc_1064</name>
    <name evidence="2" type="ordered locus">FSU_1519</name>
</gene>
<sequence length="379" mass="44794">MNANTEILSNLLSKIESIKRKYENVKKEKDLFNVFEVLKLENVEKKHSAFIAELLNPKGSHKQSSKYLKLFFQRLNLRYDDLCNVVCEKKVESEKYGKGFIDIFLETDKKENSVVIENKIYADDQNNQLAKYHDVYPKAQLLYLTLDGKDPSAKSLDGLPNNLYKSISYDTFILEWLNSCLDETNSKYRIYSLIDQYRELILKLTGQGMIQEEKRELVSEFTSTEDKLKLFFYMMQCQLEIKKCFADKIKEWLLQFANELNFKISNVEKLWEKYSSFDIIFNERWLLTVEFQKEYYGKFIVGLLRKNANQLDDDIIKLLLTKCSCFRVDDSNMKWRFYSDNIPLFPNESSFVDALEYNKLPDSFTTLVKELNDAIQELS</sequence>
<dbReference type="HOGENOM" id="CLU_056725_0_0_0"/>
<dbReference type="Proteomes" id="UP000000517">
    <property type="component" value="Chromosome"/>
</dbReference>
<evidence type="ECO:0000313" key="1">
    <source>
        <dbReference type="EMBL" id="ACX74669.1"/>
    </source>
</evidence>
<organism evidence="2 3">
    <name type="scientific">Fibrobacter succinogenes (strain ATCC 19169 / S85)</name>
    <dbReference type="NCBI Taxonomy" id="59374"/>
    <lineage>
        <taxon>Bacteria</taxon>
        <taxon>Pseudomonadati</taxon>
        <taxon>Fibrobacterota</taxon>
        <taxon>Fibrobacteria</taxon>
        <taxon>Fibrobacterales</taxon>
        <taxon>Fibrobacteraceae</taxon>
        <taxon>Fibrobacter</taxon>
    </lineage>
</organism>
<name>C9RPZ2_FIBSS</name>
<dbReference type="InterPro" id="IPR029470">
    <property type="entry name" value="PDDEXK_4"/>
</dbReference>
<protein>
    <submittedName>
        <fullName evidence="2">Conserved domain protein</fullName>
    </submittedName>
</protein>
<evidence type="ECO:0000313" key="3">
    <source>
        <dbReference type="Proteomes" id="UP000000517"/>
    </source>
</evidence>
<dbReference type="EMBL" id="CP001792">
    <property type="protein sequence ID" value="ACX74669.1"/>
    <property type="molecule type" value="Genomic_DNA"/>
</dbReference>
<dbReference type="Pfam" id="PF14281">
    <property type="entry name" value="PDDEXK_4"/>
    <property type="match status" value="1"/>
</dbReference>
<dbReference type="Proteomes" id="UP000001497">
    <property type="component" value="Chromosome"/>
</dbReference>
<dbReference type="RefSeq" id="WP_014545799.1">
    <property type="nucleotide sequence ID" value="NC_013410.1"/>
</dbReference>
<evidence type="ECO:0000313" key="2">
    <source>
        <dbReference type="EMBL" id="ADL26499.1"/>
    </source>
</evidence>
<proteinExistence type="predicted"/>
<reference evidence="2" key="3">
    <citation type="submission" date="2010-08" db="EMBL/GenBank/DDBJ databases">
        <authorList>
            <person name="Durkin A.S."/>
            <person name="Nelson K.E."/>
            <person name="Morrison M."/>
            <person name="Forsberg C.W."/>
            <person name="Wilson D.B."/>
            <person name="Russell J.B."/>
            <person name="Cann I.K.O."/>
            <person name="Mackie R.I."/>
            <person name="White B.A."/>
        </authorList>
    </citation>
    <scope>NUCLEOTIDE SEQUENCE</scope>
    <source>
        <strain evidence="2">S85</strain>
    </source>
</reference>
<reference evidence="1 4" key="1">
    <citation type="submission" date="2009-10" db="EMBL/GenBank/DDBJ databases">
        <title>Complete sequence of Fibrobacter succinogenes subsp. succinogenes S85.</title>
        <authorList>
            <consortium name="US DOE Joint Genome Institute"/>
            <person name="Lucas S."/>
            <person name="Copeland A."/>
            <person name="Lapidus A."/>
            <person name="Glavina del Rio T."/>
            <person name="Tice H."/>
            <person name="Bruce D."/>
            <person name="Goodwin L."/>
            <person name="Pitluck S."/>
            <person name="Chertkov O."/>
            <person name="Detter J.C."/>
            <person name="Han C."/>
            <person name="Tapia R."/>
            <person name="Larimer F."/>
            <person name="Land M."/>
            <person name="Hauser L."/>
            <person name="Kyrpides N."/>
            <person name="Mikhailova N."/>
            <person name="Weimer P.J."/>
            <person name="Stevenson D.M."/>
            <person name="Boyum J."/>
            <person name="Brumm P.I."/>
            <person name="Mead D."/>
        </authorList>
    </citation>
    <scope>NUCLEOTIDE SEQUENCE [LARGE SCALE GENOMIC DNA]</scope>
    <source>
        <strain evidence="4">ATCC 19169 / S85</strain>
        <strain evidence="1">S85</strain>
    </source>
</reference>
<dbReference type="KEGG" id="fsu:Fisuc_1064"/>
<accession>C9RPZ2</accession>
<keyword evidence="4" id="KW-1185">Reference proteome</keyword>
<dbReference type="PATRIC" id="fig|59374.8.peg.1461"/>
<dbReference type="OrthoDB" id="6346224at2"/>
<reference evidence="3" key="2">
    <citation type="submission" date="2010-08" db="EMBL/GenBank/DDBJ databases">
        <title>Complete sequence of Fibrobacter succinogenes subsp. succinogenes S85.</title>
        <authorList>
            <person name="Durkin A.S."/>
            <person name="Nelson K.E."/>
            <person name="Morrison M."/>
            <person name="Forsberg C.W."/>
            <person name="Wilson D.B."/>
            <person name="Russell J.B."/>
            <person name="Cann I.K.O."/>
            <person name="Mackie R.I."/>
            <person name="White B.A."/>
        </authorList>
    </citation>
    <scope>NUCLEOTIDE SEQUENCE [LARGE SCALE GENOMIC DNA]</scope>
    <source>
        <strain evidence="3">ATCC 19169 / S85</strain>
    </source>
</reference>
<dbReference type="EMBL" id="CP002158">
    <property type="protein sequence ID" value="ADL26499.1"/>
    <property type="molecule type" value="Genomic_DNA"/>
</dbReference>
<dbReference type="eggNOG" id="ENOG5030F26">
    <property type="taxonomic scope" value="Bacteria"/>
</dbReference>
<evidence type="ECO:0000313" key="4">
    <source>
        <dbReference type="Proteomes" id="UP000001497"/>
    </source>
</evidence>
<dbReference type="KEGG" id="fsc:FSU_1519"/>